<dbReference type="PANTHER" id="PTHR38694">
    <property type="entry name" value="CONSERVED EXPRESSED PROTEIN"/>
    <property type="match status" value="1"/>
</dbReference>
<dbReference type="STRING" id="933084.A0A067Q868"/>
<proteinExistence type="predicted"/>
<feature type="compositionally biased region" description="Pro residues" evidence="1">
    <location>
        <begin position="86"/>
        <end position="103"/>
    </location>
</feature>
<accession>A0A067Q868</accession>
<evidence type="ECO:0000313" key="3">
    <source>
        <dbReference type="EMBL" id="KDQ62350.1"/>
    </source>
</evidence>
<dbReference type="OrthoDB" id="1708389at2759"/>
<gene>
    <name evidence="3" type="ORF">JAAARDRAFT_170674</name>
</gene>
<reference evidence="4" key="1">
    <citation type="journal article" date="2014" name="Proc. Natl. Acad. Sci. U.S.A.">
        <title>Extensive sampling of basidiomycete genomes demonstrates inadequacy of the white-rot/brown-rot paradigm for wood decay fungi.</title>
        <authorList>
            <person name="Riley R."/>
            <person name="Salamov A.A."/>
            <person name="Brown D.W."/>
            <person name="Nagy L.G."/>
            <person name="Floudas D."/>
            <person name="Held B.W."/>
            <person name="Levasseur A."/>
            <person name="Lombard V."/>
            <person name="Morin E."/>
            <person name="Otillar R."/>
            <person name="Lindquist E.A."/>
            <person name="Sun H."/>
            <person name="LaButti K.M."/>
            <person name="Schmutz J."/>
            <person name="Jabbour D."/>
            <person name="Luo H."/>
            <person name="Baker S.E."/>
            <person name="Pisabarro A.G."/>
            <person name="Walton J.D."/>
            <person name="Blanchette R.A."/>
            <person name="Henrissat B."/>
            <person name="Martin F."/>
            <person name="Cullen D."/>
            <person name="Hibbett D.S."/>
            <person name="Grigoriev I.V."/>
        </authorList>
    </citation>
    <scope>NUCLEOTIDE SEQUENCE [LARGE SCALE GENOMIC DNA]</scope>
    <source>
        <strain evidence="4">MUCL 33604</strain>
    </source>
</reference>
<dbReference type="AlphaFoldDB" id="A0A067Q868"/>
<keyword evidence="4" id="KW-1185">Reference proteome</keyword>
<feature type="compositionally biased region" description="Polar residues" evidence="1">
    <location>
        <begin position="61"/>
        <end position="70"/>
    </location>
</feature>
<feature type="transmembrane region" description="Helical" evidence="2">
    <location>
        <begin position="447"/>
        <end position="467"/>
    </location>
</feature>
<feature type="compositionally biased region" description="Gly residues" evidence="1">
    <location>
        <begin position="354"/>
        <end position="371"/>
    </location>
</feature>
<evidence type="ECO:0000256" key="2">
    <source>
        <dbReference type="SAM" id="Phobius"/>
    </source>
</evidence>
<sequence>MMDSPDDALQNTNGTAFDPSTSFASEASEAAYHISRTTTRSSTEQPEVVVHDGGGHESAVNGHTANTSPTKPLPSIQKGLPEVPASNPPPEPPNPTNPTPPENPSTTQPSLTDSHALASADHSSKGAAQIHHFDDEAKDLGWGAPAEKIPSPLVGGLSNDELWTLVRRFNKQVYHVKVMPHPPPGNLDLNISEQEEFSPDKLRATFERLYMTIIIGLAGFAKHIARLSSWNEKRRTTIFCVIYFTSWLLNILLPTLLTFLLLLILSPKFRILAFPPLPLSLISSSSGELKKPPAGMLGSKGSLTGAPERHEGEAVEEEASNFVSGLTGIAVASAMGKQSDAPLNERGEPDEEMQGGGGGSGGMGVLGGGGVDPTNMVDHVQDARGSADGGKKVGRDDKTKVPMQEAMWVKARPVMRGLGDVIDTWERFGNALSPTPPFPAYIHRVRLAAIVVGALLASMVLSATIVVKTLELGIGFSVFGQPIVWRGVEWLESHIPNWRVYLDLRNTLLRGVPTNAQLTITLLRIGEVNRAPLPPPPRSDEATGVEGSVTPPTVEELPGEVTEEERDGVVSVDPDHPNFDDGMSVGDGDGEGNAHTSEMAPTKKKHTVGSKIVGFFKGTTKLGVETVRGGDRVRAVAGSEPAKNRLGIMQEPGSKKEMKPPNGPVVFGGRFKGKKGEVWLVESGVSPCVAFTYENKGEVKPVWSIAVNDVRELRKVGGLGWKGKLVVGWSTGRDVADGLEIVDGRGERLFVSALVMRDELFNRLVAIGGQMWESW</sequence>
<feature type="region of interest" description="Disordered" evidence="1">
    <location>
        <begin position="337"/>
        <end position="397"/>
    </location>
</feature>
<organism evidence="3 4">
    <name type="scientific">Jaapia argillacea MUCL 33604</name>
    <dbReference type="NCBI Taxonomy" id="933084"/>
    <lineage>
        <taxon>Eukaryota</taxon>
        <taxon>Fungi</taxon>
        <taxon>Dikarya</taxon>
        <taxon>Basidiomycota</taxon>
        <taxon>Agaricomycotina</taxon>
        <taxon>Agaricomycetes</taxon>
        <taxon>Agaricomycetidae</taxon>
        <taxon>Jaapiales</taxon>
        <taxon>Jaapiaceae</taxon>
        <taxon>Jaapia</taxon>
    </lineage>
</organism>
<feature type="compositionally biased region" description="Acidic residues" evidence="1">
    <location>
        <begin position="557"/>
        <end position="566"/>
    </location>
</feature>
<dbReference type="Pfam" id="PF11696">
    <property type="entry name" value="DUF3292"/>
    <property type="match status" value="1"/>
</dbReference>
<keyword evidence="2" id="KW-0812">Transmembrane</keyword>
<keyword evidence="2" id="KW-0472">Membrane</keyword>
<dbReference type="Proteomes" id="UP000027265">
    <property type="component" value="Unassembled WGS sequence"/>
</dbReference>
<feature type="transmembrane region" description="Helical" evidence="2">
    <location>
        <begin position="241"/>
        <end position="265"/>
    </location>
</feature>
<keyword evidence="2" id="KW-1133">Transmembrane helix</keyword>
<feature type="compositionally biased region" description="Polar residues" evidence="1">
    <location>
        <begin position="9"/>
        <end position="19"/>
    </location>
</feature>
<feature type="compositionally biased region" description="Polar residues" evidence="1">
    <location>
        <begin position="35"/>
        <end position="45"/>
    </location>
</feature>
<feature type="region of interest" description="Disordered" evidence="1">
    <location>
        <begin position="1"/>
        <end position="128"/>
    </location>
</feature>
<evidence type="ECO:0000256" key="1">
    <source>
        <dbReference type="SAM" id="MobiDB-lite"/>
    </source>
</evidence>
<dbReference type="PANTHER" id="PTHR38694:SF1">
    <property type="entry name" value="PEROXIN DOMAIN-CONTAINING PROTEIN"/>
    <property type="match status" value="1"/>
</dbReference>
<feature type="region of interest" description="Disordered" evidence="1">
    <location>
        <begin position="530"/>
        <end position="604"/>
    </location>
</feature>
<protein>
    <submittedName>
        <fullName evidence="3">Uncharacterized protein</fullName>
    </submittedName>
</protein>
<feature type="compositionally biased region" description="Low complexity" evidence="1">
    <location>
        <begin position="104"/>
        <end position="121"/>
    </location>
</feature>
<dbReference type="InterPro" id="IPR021709">
    <property type="entry name" value="DUF3292"/>
</dbReference>
<dbReference type="InParanoid" id="A0A067Q868"/>
<dbReference type="EMBL" id="KL197711">
    <property type="protein sequence ID" value="KDQ62350.1"/>
    <property type="molecule type" value="Genomic_DNA"/>
</dbReference>
<feature type="compositionally biased region" description="Low complexity" evidence="1">
    <location>
        <begin position="20"/>
        <end position="31"/>
    </location>
</feature>
<name>A0A067Q868_9AGAM</name>
<evidence type="ECO:0000313" key="4">
    <source>
        <dbReference type="Proteomes" id="UP000027265"/>
    </source>
</evidence>
<feature type="region of interest" description="Disordered" evidence="1">
    <location>
        <begin position="287"/>
        <end position="307"/>
    </location>
</feature>
<dbReference type="HOGENOM" id="CLU_025989_0_0_1"/>